<keyword evidence="3" id="KW-1185">Reference proteome</keyword>
<keyword evidence="1" id="KW-0732">Signal</keyword>
<dbReference type="RefSeq" id="WP_169675271.1">
    <property type="nucleotide sequence ID" value="NZ_JABBHF010000009.1"/>
</dbReference>
<evidence type="ECO:0000256" key="1">
    <source>
        <dbReference type="SAM" id="SignalP"/>
    </source>
</evidence>
<dbReference type="EMBL" id="JABBHF010000009">
    <property type="protein sequence ID" value="NMH88856.1"/>
    <property type="molecule type" value="Genomic_DNA"/>
</dbReference>
<dbReference type="Pfam" id="PF13585">
    <property type="entry name" value="CHU_C"/>
    <property type="match status" value="1"/>
</dbReference>
<feature type="chain" id="PRO_5045500450" evidence="1">
    <location>
        <begin position="25"/>
        <end position="642"/>
    </location>
</feature>
<dbReference type="Proteomes" id="UP000746690">
    <property type="component" value="Unassembled WGS sequence"/>
</dbReference>
<sequence>MNSTFKYKIFLALIAFIVTKGSYAQLGACSGNSGDPIFTEDFGTAPSAVTQHVSLPAPGSTTYGFLGNPPAIFADGLYTVSNMNYQQWNWFNEDDHTPGDSNGRMLVVNASFTRGEFYRLPVTGLCENTTYTFSSWVKNLTPRDLLVGGSTPNPCNVTFEIWDSTDTTLLSSADTGDFFGALSSENGEWLEFAFSFLTNAGENSVILKMVNNGIGGYGNDLAIDDIVFQSCGDSIIVEDSSNNNSINLCSSQTPYSTTLTAVPDHTVFNSHFYQWQESTDGIVWNDLLGETSPMISVTGINTTTYYRSKVAESAVNVNNTSCNTVSDIFEINITPDPSQPFTECWQTATFNAATCTWDITGIQDPIPTGLECWEAAVFNNTTCSWDVTGTQDPLPTGLECWETATFNNATCSWDITGTRSGQVFNEDVTFCNGDSPPPLETSTTIPNPIYLWSTGQTLSAITIPSSGVYSVEISSSTNCIFETRNFNVVEIEVPILESVQSDGNDIIITTANTGDFLYSLDGNIFQSSNIFKDIPGGRYTIAIRGRNCNDIVFTSHLHFYIPKFFTPNNDGYHDRFHLGGIEYFNSSQVSIFDRYGKLLKNAVNTPFSWDGTFNNELLPTGDYWYVIIVDNQKFTGHFTLKR</sequence>
<feature type="signal peptide" evidence="1">
    <location>
        <begin position="1"/>
        <end position="24"/>
    </location>
</feature>
<dbReference type="InterPro" id="IPR026341">
    <property type="entry name" value="T9SS_type_B"/>
</dbReference>
<dbReference type="NCBIfam" id="TIGR04131">
    <property type="entry name" value="Bac_Flav_CTERM"/>
    <property type="match status" value="1"/>
</dbReference>
<reference evidence="2 3" key="1">
    <citation type="submission" date="2020-04" db="EMBL/GenBank/DDBJ databases">
        <title>A Flavivirga sp. nov.</title>
        <authorList>
            <person name="Sun X."/>
        </authorList>
    </citation>
    <scope>NUCLEOTIDE SEQUENCE [LARGE SCALE GENOMIC DNA]</scope>
    <source>
        <strain evidence="2 3">Y03</strain>
    </source>
</reference>
<name>A0ABX1RZ48_9FLAO</name>
<dbReference type="Gene3D" id="2.60.120.260">
    <property type="entry name" value="Galactose-binding domain-like"/>
    <property type="match status" value="1"/>
</dbReference>
<protein>
    <submittedName>
        <fullName evidence="2">T9SS type B sorting domain-containing protein</fullName>
    </submittedName>
</protein>
<proteinExistence type="predicted"/>
<evidence type="ECO:0000313" key="2">
    <source>
        <dbReference type="EMBL" id="NMH88856.1"/>
    </source>
</evidence>
<organism evidence="2 3">
    <name type="scientific">Flavivirga algicola</name>
    <dbReference type="NCBI Taxonomy" id="2729136"/>
    <lineage>
        <taxon>Bacteria</taxon>
        <taxon>Pseudomonadati</taxon>
        <taxon>Bacteroidota</taxon>
        <taxon>Flavobacteriia</taxon>
        <taxon>Flavobacteriales</taxon>
        <taxon>Flavobacteriaceae</taxon>
        <taxon>Flavivirga</taxon>
    </lineage>
</organism>
<accession>A0ABX1RZ48</accession>
<gene>
    <name evidence="2" type="ORF">HHX25_15185</name>
</gene>
<evidence type="ECO:0000313" key="3">
    <source>
        <dbReference type="Proteomes" id="UP000746690"/>
    </source>
</evidence>
<comment type="caution">
    <text evidence="2">The sequence shown here is derived from an EMBL/GenBank/DDBJ whole genome shotgun (WGS) entry which is preliminary data.</text>
</comment>